<evidence type="ECO:0000313" key="2">
    <source>
        <dbReference type="Proteomes" id="UP001623232"/>
    </source>
</evidence>
<name>A0ABZ2XNT1_9RHOB</name>
<accession>A0ABZ2XNT1</accession>
<sequence>MTLWSVTFEDAPEMVRIRGNRARRLAHIDFVAAHPELTIGGEMALTPHQDFPGAIWTVNADSRQAVEQLIHADPYYIPSLRRYEIFGWGRISQSSSVAL</sequence>
<proteinExistence type="predicted"/>
<gene>
    <name evidence="1" type="ORF">QEZ52_10495</name>
</gene>
<dbReference type="RefSeq" id="WP_406644292.1">
    <property type="nucleotide sequence ID" value="NZ_CP123584.1"/>
</dbReference>
<keyword evidence="2" id="KW-1185">Reference proteome</keyword>
<dbReference type="Gene3D" id="3.30.70.1060">
    <property type="entry name" value="Dimeric alpha+beta barrel"/>
    <property type="match status" value="1"/>
</dbReference>
<evidence type="ECO:0008006" key="3">
    <source>
        <dbReference type="Google" id="ProtNLM"/>
    </source>
</evidence>
<reference evidence="1 2" key="1">
    <citation type="submission" date="2023-04" db="EMBL/GenBank/DDBJ databases">
        <title>Complete genome sequence of Alisedimentitalea scapharcae.</title>
        <authorList>
            <person name="Rong J.-C."/>
            <person name="Yi M.-L."/>
            <person name="Zhao Q."/>
        </authorList>
    </citation>
    <scope>NUCLEOTIDE SEQUENCE [LARGE SCALE GENOMIC DNA]</scope>
    <source>
        <strain evidence="1 2">KCTC 42119</strain>
    </source>
</reference>
<organism evidence="1 2">
    <name type="scientific">Aliisedimentitalea scapharcae</name>
    <dbReference type="NCBI Taxonomy" id="1524259"/>
    <lineage>
        <taxon>Bacteria</taxon>
        <taxon>Pseudomonadati</taxon>
        <taxon>Pseudomonadota</taxon>
        <taxon>Alphaproteobacteria</taxon>
        <taxon>Rhodobacterales</taxon>
        <taxon>Roseobacteraceae</taxon>
        <taxon>Aliisedimentitalea</taxon>
    </lineage>
</organism>
<protein>
    <recommendedName>
        <fullName evidence="3">YCII-related domain-containing protein</fullName>
    </recommendedName>
</protein>
<evidence type="ECO:0000313" key="1">
    <source>
        <dbReference type="EMBL" id="WZK87067.1"/>
    </source>
</evidence>
<dbReference type="SUPFAM" id="SSF54909">
    <property type="entry name" value="Dimeric alpha+beta barrel"/>
    <property type="match status" value="1"/>
</dbReference>
<dbReference type="Proteomes" id="UP001623232">
    <property type="component" value="Chromosome"/>
</dbReference>
<dbReference type="EMBL" id="CP123584">
    <property type="protein sequence ID" value="WZK87067.1"/>
    <property type="molecule type" value="Genomic_DNA"/>
</dbReference>
<dbReference type="InterPro" id="IPR011008">
    <property type="entry name" value="Dimeric_a/b-barrel"/>
</dbReference>